<evidence type="ECO:0000256" key="1">
    <source>
        <dbReference type="SAM" id="MobiDB-lite"/>
    </source>
</evidence>
<gene>
    <name evidence="2" type="ORF">BN4615_P3338</name>
</gene>
<dbReference type="NCBIfam" id="TIGR01484">
    <property type="entry name" value="HAD-SF-IIB"/>
    <property type="match status" value="1"/>
</dbReference>
<dbReference type="EMBL" id="LT559118">
    <property type="protein sequence ID" value="SBO93824.1"/>
    <property type="molecule type" value="Genomic_DNA"/>
</dbReference>
<reference evidence="2" key="1">
    <citation type="submission" date="2016-04" db="EMBL/GenBank/DDBJ databases">
        <authorList>
            <person name="Evans L.H."/>
            <person name="Alamgir A."/>
            <person name="Owens N."/>
            <person name="Weber N.D."/>
            <person name="Virtaneva K."/>
            <person name="Barbian K."/>
            <person name="Babar A."/>
            <person name="Rosenke K."/>
        </authorList>
    </citation>
    <scope>NUCLEOTIDE SEQUENCE</scope>
    <source>
        <strain evidence="2">Nono1</strain>
    </source>
</reference>
<evidence type="ECO:0000313" key="2">
    <source>
        <dbReference type="EMBL" id="SBO93824.1"/>
    </source>
</evidence>
<dbReference type="SUPFAM" id="SSF56784">
    <property type="entry name" value="HAD-like"/>
    <property type="match status" value="1"/>
</dbReference>
<dbReference type="GO" id="GO:0005829">
    <property type="term" value="C:cytosol"/>
    <property type="evidence" value="ECO:0007669"/>
    <property type="project" value="TreeGrafter"/>
</dbReference>
<dbReference type="SFLD" id="SFLDS00003">
    <property type="entry name" value="Haloacid_Dehalogenase"/>
    <property type="match status" value="1"/>
</dbReference>
<dbReference type="AlphaFoldDB" id="A0A1M4E4W6"/>
<dbReference type="InterPro" id="IPR000150">
    <property type="entry name" value="Cof"/>
</dbReference>
<dbReference type="GO" id="GO:0000287">
    <property type="term" value="F:magnesium ion binding"/>
    <property type="evidence" value="ECO:0007669"/>
    <property type="project" value="TreeGrafter"/>
</dbReference>
<protein>
    <submittedName>
        <fullName evidence="2">HMP-PP hydrolase (Pyridoxal phosphatase) Cof, detected in genetic screen for thiamin metabolic genes (PMID:15292217)</fullName>
    </submittedName>
</protein>
<dbReference type="PANTHER" id="PTHR10000:SF8">
    <property type="entry name" value="HAD SUPERFAMILY HYDROLASE-LIKE, TYPE 3"/>
    <property type="match status" value="1"/>
</dbReference>
<name>A0A1M4E4W6_9ACTN</name>
<organism evidence="2">
    <name type="scientific">Nonomuraea gerenzanensis</name>
    <dbReference type="NCBI Taxonomy" id="93944"/>
    <lineage>
        <taxon>Bacteria</taxon>
        <taxon>Bacillati</taxon>
        <taxon>Actinomycetota</taxon>
        <taxon>Actinomycetes</taxon>
        <taxon>Streptosporangiales</taxon>
        <taxon>Streptosporangiaceae</taxon>
        <taxon>Nonomuraea</taxon>
    </lineage>
</organism>
<dbReference type="GO" id="GO:0016791">
    <property type="term" value="F:phosphatase activity"/>
    <property type="evidence" value="ECO:0007669"/>
    <property type="project" value="UniProtKB-ARBA"/>
</dbReference>
<dbReference type="Gene3D" id="3.30.1240.10">
    <property type="match status" value="1"/>
</dbReference>
<dbReference type="NCBIfam" id="TIGR00099">
    <property type="entry name" value="Cof-subfamily"/>
    <property type="match status" value="1"/>
</dbReference>
<dbReference type="PANTHER" id="PTHR10000">
    <property type="entry name" value="PHOSPHOSERINE PHOSPHATASE"/>
    <property type="match status" value="1"/>
</dbReference>
<dbReference type="Pfam" id="PF08282">
    <property type="entry name" value="Hydrolase_3"/>
    <property type="match status" value="1"/>
</dbReference>
<dbReference type="InterPro" id="IPR036412">
    <property type="entry name" value="HAD-like_sf"/>
</dbReference>
<sequence length="295" mass="31988">MTDSGDLVVGRGPADDPPDGKEQPIAAVLADVDGTLVPRSKELTPRTIRAIRSLHERGTLFAITSGRPPRGMFMLIEPLGLTGPMAAFNGGILVLPDLTVVDERCVPEEVAAEVIATIRAHGLYAWIYRGADWFVTDPHAPHAEREARTVRFQPTVVPSYDGLLDRVVKIVGVSDDHDLVARCEADVQARYCAHVSAARSQAYYLDVTHPTANKGVVVERLSRYYGIPLEQVATVGDQPNDVLMFVRSGLSIAMGNAGPEVQRQATYVTASNEEDGFAQAIEQYVLPRAVPAPPR</sequence>
<dbReference type="SFLD" id="SFLDG01140">
    <property type="entry name" value="C2.B:_Phosphomannomutase_and_P"/>
    <property type="match status" value="1"/>
</dbReference>
<dbReference type="InterPro" id="IPR023214">
    <property type="entry name" value="HAD_sf"/>
</dbReference>
<feature type="region of interest" description="Disordered" evidence="1">
    <location>
        <begin position="1"/>
        <end position="22"/>
    </location>
</feature>
<accession>A0A1M4E4W6</accession>
<proteinExistence type="predicted"/>
<dbReference type="Gene3D" id="3.40.50.1000">
    <property type="entry name" value="HAD superfamily/HAD-like"/>
    <property type="match status" value="1"/>
</dbReference>
<dbReference type="InterPro" id="IPR006379">
    <property type="entry name" value="HAD-SF_hydro_IIB"/>
</dbReference>
<keyword evidence="2" id="KW-0378">Hydrolase</keyword>
<dbReference type="RefSeq" id="WP_225272989.1">
    <property type="nucleotide sequence ID" value="NZ_CP084058.1"/>
</dbReference>
<dbReference type="CDD" id="cd07516">
    <property type="entry name" value="HAD_Pase"/>
    <property type="match status" value="1"/>
</dbReference>